<evidence type="ECO:0000256" key="2">
    <source>
        <dbReference type="SAM" id="SignalP"/>
    </source>
</evidence>
<dbReference type="SUPFAM" id="SSF69318">
    <property type="entry name" value="Integrin alpha N-terminal domain"/>
    <property type="match status" value="1"/>
</dbReference>
<evidence type="ECO:0000313" key="4">
    <source>
        <dbReference type="EMBL" id="GAA3375703.1"/>
    </source>
</evidence>
<dbReference type="Gene3D" id="2.40.10.10">
    <property type="entry name" value="Trypsin-like serine proteases"/>
    <property type="match status" value="3"/>
</dbReference>
<dbReference type="InterPro" id="IPR028994">
    <property type="entry name" value="Integrin_alpha_N"/>
</dbReference>
<evidence type="ECO:0000313" key="5">
    <source>
        <dbReference type="Proteomes" id="UP001499990"/>
    </source>
</evidence>
<comment type="caution">
    <text evidence="4">The sequence shown here is derived from an EMBL/GenBank/DDBJ whole genome shotgun (WGS) entry which is preliminary data.</text>
</comment>
<dbReference type="Pfam" id="PF13517">
    <property type="entry name" value="FG-GAP_3"/>
    <property type="match status" value="2"/>
</dbReference>
<dbReference type="EMBL" id="BAAAYL010000001">
    <property type="protein sequence ID" value="GAA3375703.1"/>
    <property type="molecule type" value="Genomic_DNA"/>
</dbReference>
<accession>A0ABP6SG42</accession>
<dbReference type="Gene3D" id="2.130.10.130">
    <property type="entry name" value="Integrin alpha, N-terminal"/>
    <property type="match status" value="1"/>
</dbReference>
<dbReference type="InterPro" id="IPR009003">
    <property type="entry name" value="Peptidase_S1_PA"/>
</dbReference>
<dbReference type="InterPro" id="IPR001254">
    <property type="entry name" value="Trypsin_dom"/>
</dbReference>
<dbReference type="PANTHER" id="PTHR46580:SF4">
    <property type="entry name" value="ATP_GTP-BINDING PROTEIN"/>
    <property type="match status" value="1"/>
</dbReference>
<sequence length="420" mass="44396">MTIFRKLPAAAISMGALAAGLLAPTSAHAIVGGAEAQSDVPWMVQFHVTEKATGKKHVCAGAAVTSRKVVTAASCLGSPAAHTVKMAAGLNRLLTDAELTGYPTDSAPWSLPVTPCTGDEGGPLVVGGRLVGIYSHGAKDCVAKDGHAAFTKASAFMGEINARVNDANLSQDDKADLFAMTPQGRRYTYYSTGAGLAAPKQLPTLAKPYTRFRQADLDRDGNQDYVYRTSDGSLYWEHCVCLFDGSGIISDWYTTKIGSGWNSMRSITVPGDLTGDGKPDLVAVDGYGVQWTYPGKGNGYLGTRIKTATGWGGYTVFGSGDYSNDGKADLLTRDSAGRLWLHKGRGSATQPFATRVQVGTGWNFTAYVATGDTTGDGKADIFVRDSSGTLWCYPGRGSATEPFRTRFKVGTGWNAYSLLG</sequence>
<keyword evidence="5" id="KW-1185">Reference proteome</keyword>
<evidence type="ECO:0000256" key="1">
    <source>
        <dbReference type="ARBA" id="ARBA00022729"/>
    </source>
</evidence>
<proteinExistence type="predicted"/>
<dbReference type="PANTHER" id="PTHR46580">
    <property type="entry name" value="SENSOR KINASE-RELATED"/>
    <property type="match status" value="1"/>
</dbReference>
<dbReference type="InterPro" id="IPR013517">
    <property type="entry name" value="FG-GAP"/>
</dbReference>
<reference evidence="5" key="1">
    <citation type="journal article" date="2019" name="Int. J. Syst. Evol. Microbiol.">
        <title>The Global Catalogue of Microorganisms (GCM) 10K type strain sequencing project: providing services to taxonomists for standard genome sequencing and annotation.</title>
        <authorList>
            <consortium name="The Broad Institute Genomics Platform"/>
            <consortium name="The Broad Institute Genome Sequencing Center for Infectious Disease"/>
            <person name="Wu L."/>
            <person name="Ma J."/>
        </authorList>
    </citation>
    <scope>NUCLEOTIDE SEQUENCE [LARGE SCALE GENOMIC DNA]</scope>
    <source>
        <strain evidence="5">JCM 9651</strain>
    </source>
</reference>
<dbReference type="InterPro" id="IPR043504">
    <property type="entry name" value="Peptidase_S1_PA_chymotrypsin"/>
</dbReference>
<organism evidence="4 5">
    <name type="scientific">Streptomyces sannanensis</name>
    <dbReference type="NCBI Taxonomy" id="285536"/>
    <lineage>
        <taxon>Bacteria</taxon>
        <taxon>Bacillati</taxon>
        <taxon>Actinomycetota</taxon>
        <taxon>Actinomycetes</taxon>
        <taxon>Kitasatosporales</taxon>
        <taxon>Streptomycetaceae</taxon>
        <taxon>Streptomyces</taxon>
    </lineage>
</organism>
<dbReference type="SUPFAM" id="SSF50494">
    <property type="entry name" value="Trypsin-like serine proteases"/>
    <property type="match status" value="1"/>
</dbReference>
<dbReference type="RefSeq" id="WP_345040418.1">
    <property type="nucleotide sequence ID" value="NZ_BAAAYL010000001.1"/>
</dbReference>
<keyword evidence="1 2" id="KW-0732">Signal</keyword>
<gene>
    <name evidence="4" type="ORF">GCM10020367_44540</name>
</gene>
<feature type="signal peptide" evidence="2">
    <location>
        <begin position="1"/>
        <end position="29"/>
    </location>
</feature>
<feature type="chain" id="PRO_5045785419" description="Peptidase S1 domain-containing protein" evidence="2">
    <location>
        <begin position="30"/>
        <end position="420"/>
    </location>
</feature>
<feature type="domain" description="Peptidase S1" evidence="3">
    <location>
        <begin position="30"/>
        <end position="90"/>
    </location>
</feature>
<dbReference type="Pfam" id="PF00089">
    <property type="entry name" value="Trypsin"/>
    <property type="match status" value="1"/>
</dbReference>
<dbReference type="Proteomes" id="UP001499990">
    <property type="component" value="Unassembled WGS sequence"/>
</dbReference>
<evidence type="ECO:0000259" key="3">
    <source>
        <dbReference type="Pfam" id="PF00089"/>
    </source>
</evidence>
<protein>
    <recommendedName>
        <fullName evidence="3">Peptidase S1 domain-containing protein</fullName>
    </recommendedName>
</protein>
<name>A0ABP6SG42_9ACTN</name>